<organism evidence="2 3">
    <name type="scientific">Mycteria americana</name>
    <name type="common">Wood stork</name>
    <dbReference type="NCBI Taxonomy" id="33587"/>
    <lineage>
        <taxon>Eukaryota</taxon>
        <taxon>Metazoa</taxon>
        <taxon>Chordata</taxon>
        <taxon>Craniata</taxon>
        <taxon>Vertebrata</taxon>
        <taxon>Euteleostomi</taxon>
        <taxon>Archelosauria</taxon>
        <taxon>Archosauria</taxon>
        <taxon>Dinosauria</taxon>
        <taxon>Saurischia</taxon>
        <taxon>Theropoda</taxon>
        <taxon>Coelurosauria</taxon>
        <taxon>Aves</taxon>
        <taxon>Neognathae</taxon>
        <taxon>Neoaves</taxon>
        <taxon>Aequornithes</taxon>
        <taxon>Ciconiiformes</taxon>
        <taxon>Ciconiidae</taxon>
        <taxon>Mycteria</taxon>
    </lineage>
</organism>
<comment type="caution">
    <text evidence="2">The sequence shown here is derived from an EMBL/GenBank/DDBJ whole genome shotgun (WGS) entry which is preliminary data.</text>
</comment>
<keyword evidence="3" id="KW-1185">Reference proteome</keyword>
<dbReference type="AlphaFoldDB" id="A0AAN7NBS9"/>
<sequence>MSNRANATSSKKDLPLAKAKPISDSGSASVITYLRRGEKKPAQLQSKRGVGICERNNSAGTKVSEEGGGGGAPDTRAEIPLQPLVKTMVRQAVPLQPMEVHGGADIHLQPMEDPMPEQVDVPKGVCDPFSKGKCKILHLGRNNPMHLYKLGADQLESSPQEKDLRVLVDTKLNMSQ</sequence>
<gene>
    <name evidence="2" type="ORF">QYF61_000815</name>
</gene>
<proteinExistence type="predicted"/>
<feature type="region of interest" description="Disordered" evidence="1">
    <location>
        <begin position="39"/>
        <end position="77"/>
    </location>
</feature>
<evidence type="ECO:0008006" key="4">
    <source>
        <dbReference type="Google" id="ProtNLM"/>
    </source>
</evidence>
<reference evidence="2 3" key="1">
    <citation type="journal article" date="2023" name="J. Hered.">
        <title>Chromosome-level genome of the wood stork (Mycteria americana) provides insight into avian chromosome evolution.</title>
        <authorList>
            <person name="Flamio R. Jr."/>
            <person name="Ramstad K.M."/>
        </authorList>
    </citation>
    <scope>NUCLEOTIDE SEQUENCE [LARGE SCALE GENOMIC DNA]</scope>
    <source>
        <strain evidence="2">JAX WOST 10</strain>
    </source>
</reference>
<name>A0AAN7NBS9_MYCAM</name>
<feature type="region of interest" description="Disordered" evidence="1">
    <location>
        <begin position="1"/>
        <end position="25"/>
    </location>
</feature>
<evidence type="ECO:0000313" key="3">
    <source>
        <dbReference type="Proteomes" id="UP001333110"/>
    </source>
</evidence>
<accession>A0AAN7NBS9</accession>
<evidence type="ECO:0000256" key="1">
    <source>
        <dbReference type="SAM" id="MobiDB-lite"/>
    </source>
</evidence>
<dbReference type="Proteomes" id="UP001333110">
    <property type="component" value="Unassembled WGS sequence"/>
</dbReference>
<protein>
    <recommendedName>
        <fullName evidence="4">Protein pxr1-like</fullName>
    </recommendedName>
</protein>
<evidence type="ECO:0000313" key="2">
    <source>
        <dbReference type="EMBL" id="KAK4821754.1"/>
    </source>
</evidence>
<dbReference type="EMBL" id="JAUNZN010000004">
    <property type="protein sequence ID" value="KAK4821754.1"/>
    <property type="molecule type" value="Genomic_DNA"/>
</dbReference>